<dbReference type="Proteomes" id="UP000830835">
    <property type="component" value="Unassembled WGS sequence"/>
</dbReference>
<evidence type="ECO:0000259" key="1">
    <source>
        <dbReference type="Pfam" id="PF01926"/>
    </source>
</evidence>
<feature type="domain" description="G" evidence="1">
    <location>
        <begin position="49"/>
        <end position="161"/>
    </location>
</feature>
<dbReference type="InterPro" id="IPR027417">
    <property type="entry name" value="P-loop_NTPase"/>
</dbReference>
<dbReference type="Pfam" id="PF01926">
    <property type="entry name" value="MMR_HSR1"/>
    <property type="match status" value="1"/>
</dbReference>
<keyword evidence="3" id="KW-1185">Reference proteome</keyword>
<dbReference type="InterPro" id="IPR006073">
    <property type="entry name" value="GTP-bd"/>
</dbReference>
<organism evidence="2 3">
    <name type="scientific">Thermostichus vulcanus str. 'Rupite'</name>
    <dbReference type="NCBI Taxonomy" id="2813851"/>
    <lineage>
        <taxon>Bacteria</taxon>
        <taxon>Bacillati</taxon>
        <taxon>Cyanobacteriota</taxon>
        <taxon>Cyanophyceae</taxon>
        <taxon>Thermostichales</taxon>
        <taxon>Thermostichaceae</taxon>
        <taxon>Thermostichus</taxon>
    </lineage>
</organism>
<dbReference type="PANTHER" id="PTHR42714:SF6">
    <property type="entry name" value="TRANSLATION INITIATION FACTOR IF-2"/>
    <property type="match status" value="1"/>
</dbReference>
<dbReference type="Gene3D" id="3.40.50.300">
    <property type="entry name" value="P-loop containing nucleotide triphosphate hydrolases"/>
    <property type="match status" value="1"/>
</dbReference>
<accession>A0ABT0CCF4</accession>
<gene>
    <name evidence="2" type="ORF">JX360_11105</name>
</gene>
<proteinExistence type="predicted"/>
<evidence type="ECO:0000313" key="3">
    <source>
        <dbReference type="Proteomes" id="UP000830835"/>
    </source>
</evidence>
<dbReference type="SUPFAM" id="SSF52540">
    <property type="entry name" value="P-loop containing nucleoside triphosphate hydrolases"/>
    <property type="match status" value="1"/>
</dbReference>
<dbReference type="PANTHER" id="PTHR42714">
    <property type="entry name" value="TRNA MODIFICATION GTPASE GTPBP3"/>
    <property type="match status" value="1"/>
</dbReference>
<evidence type="ECO:0000313" key="2">
    <source>
        <dbReference type="EMBL" id="MCJ2543450.1"/>
    </source>
</evidence>
<protein>
    <submittedName>
        <fullName evidence="2">50S ribosome-binding GTPase</fullName>
    </submittedName>
</protein>
<dbReference type="CDD" id="cd00880">
    <property type="entry name" value="Era_like"/>
    <property type="match status" value="1"/>
</dbReference>
<dbReference type="RefSeq" id="WP_244350808.1">
    <property type="nucleotide sequence ID" value="NZ_JAFIRA010000028.1"/>
</dbReference>
<reference evidence="2" key="1">
    <citation type="submission" date="2021-02" db="EMBL/GenBank/DDBJ databases">
        <title>The CRISPR/cas machinery reduction and long-range gene transfer in the hot spring cyanobacterium Synechococcus.</title>
        <authorList>
            <person name="Dvorak P."/>
            <person name="Jahodarova E."/>
            <person name="Hasler P."/>
            <person name="Poulickova A."/>
        </authorList>
    </citation>
    <scope>NUCLEOTIDE SEQUENCE</scope>
    <source>
        <strain evidence="2">Rupite</strain>
    </source>
</reference>
<dbReference type="EMBL" id="JAFIRA010000028">
    <property type="protein sequence ID" value="MCJ2543450.1"/>
    <property type="molecule type" value="Genomic_DNA"/>
</dbReference>
<sequence>MITPLAEAETVLNRCWDHWQVVANRADLKPELRALAGLRKRLGSRLFSIAVFGLVNRGKSAVLNALTGEARLEVGPLNGVTQQPQSVLWQPGPGIPWRVRLIDTPGLNEVEGEAREQLAWDVARSADLILFVLAADLTQLEYQALLELRTLHKPILLVLNKSDLYSEADLQAIRTQISRPQLGLGLEIVTVAACPKPVKVRTHWPDGRITIEWERPAPQMEALRGRIVQILQTEAGSLLALNVLKRLDRIQAQILQKQWQHHAGFLDRWSKVCSLAKGLGIGLVPLGLDLLLAPLLDGLWLLGLCLRLRLPWGVLRGALGSRQEGLWRPLLVNSALLLLAEGLGSWLWGGWGSGLFPGLVAGASLYRLGSLTPPVLTQFTTRGFGLEESLKALLGEEKLATKRAATALPSNSP</sequence>
<comment type="caution">
    <text evidence="2">The sequence shown here is derived from an EMBL/GenBank/DDBJ whole genome shotgun (WGS) entry which is preliminary data.</text>
</comment>
<name>A0ABT0CCF4_THEVL</name>